<dbReference type="PANTHER" id="PTHR24120">
    <property type="entry name" value="GH07239P"/>
    <property type="match status" value="1"/>
</dbReference>
<comment type="caution">
    <text evidence="1">The sequence shown here is derived from an EMBL/GenBank/DDBJ whole genome shotgun (WGS) entry which is preliminary data.</text>
</comment>
<organism evidence="1 2">
    <name type="scientific">Giardia duodenalis assemblage B</name>
    <dbReference type="NCBI Taxonomy" id="1394984"/>
    <lineage>
        <taxon>Eukaryota</taxon>
        <taxon>Metamonada</taxon>
        <taxon>Diplomonadida</taxon>
        <taxon>Hexamitidae</taxon>
        <taxon>Giardiinae</taxon>
        <taxon>Giardia</taxon>
    </lineage>
</organism>
<dbReference type="Proteomes" id="UP000070089">
    <property type="component" value="Unassembled WGS sequence"/>
</dbReference>
<proteinExistence type="predicted"/>
<gene>
    <name evidence="1" type="ORF">QR46_4640</name>
</gene>
<dbReference type="InterPro" id="IPR002110">
    <property type="entry name" value="Ankyrin_rpt"/>
</dbReference>
<accession>A0A132NMT0</accession>
<dbReference type="VEuPathDB" id="GiardiaDB:QR46_4640"/>
<name>A0A132NMT0_GIAIN</name>
<sequence>MWAAENNHIACVKLLLGKEDRMQANDNTTALMRAAYRGHTECVRLLVEKEDGMQDSNGWTALMFAVYQNNIKCVRLLKEKEKNLKTTCELFRYPPGSTALDIAKRMDYTDIVSILRK</sequence>
<dbReference type="AlphaFoldDB" id="A0A132NMT0"/>
<evidence type="ECO:0000313" key="2">
    <source>
        <dbReference type="Proteomes" id="UP000070089"/>
    </source>
</evidence>
<dbReference type="Gene3D" id="1.25.40.20">
    <property type="entry name" value="Ankyrin repeat-containing domain"/>
    <property type="match status" value="2"/>
</dbReference>
<protein>
    <submittedName>
        <fullName evidence="1">Ankyrin repeat protein</fullName>
    </submittedName>
</protein>
<dbReference type="OrthoDB" id="539213at2759"/>
<dbReference type="SUPFAM" id="SSF48403">
    <property type="entry name" value="Ankyrin repeat"/>
    <property type="match status" value="1"/>
</dbReference>
<evidence type="ECO:0000313" key="1">
    <source>
        <dbReference type="EMBL" id="KWX11400.1"/>
    </source>
</evidence>
<dbReference type="EMBL" id="JXTI01000193">
    <property type="protein sequence ID" value="KWX11400.1"/>
    <property type="molecule type" value="Genomic_DNA"/>
</dbReference>
<dbReference type="Pfam" id="PF12796">
    <property type="entry name" value="Ank_2"/>
    <property type="match status" value="1"/>
</dbReference>
<reference evidence="1 2" key="1">
    <citation type="journal article" date="2015" name="Mol. Biochem. Parasitol.">
        <title>Identification of polymorphic genes for use in assemblage B genotyping assays through comparative genomics of multiple assemblage B Giardia duodenalis isolates.</title>
        <authorList>
            <person name="Wielinga C."/>
            <person name="Thompson R.C."/>
            <person name="Monis P."/>
            <person name="Ryan U."/>
        </authorList>
    </citation>
    <scope>NUCLEOTIDE SEQUENCE [LARGE SCALE GENOMIC DNA]</scope>
    <source>
        <strain evidence="1 2">BAH15c1</strain>
    </source>
</reference>
<dbReference type="PANTHER" id="PTHR24120:SF4">
    <property type="entry name" value="GH07239P"/>
    <property type="match status" value="1"/>
</dbReference>
<dbReference type="InterPro" id="IPR036770">
    <property type="entry name" value="Ankyrin_rpt-contain_sf"/>
</dbReference>
<dbReference type="SMART" id="SM00248">
    <property type="entry name" value="ANK"/>
    <property type="match status" value="2"/>
</dbReference>